<dbReference type="SUPFAM" id="SSF56112">
    <property type="entry name" value="Protein kinase-like (PK-like)"/>
    <property type="match status" value="1"/>
</dbReference>
<dbReference type="Pfam" id="PF02260">
    <property type="entry name" value="FATC"/>
    <property type="match status" value="1"/>
</dbReference>
<comment type="caution">
    <text evidence="15">The sequence shown here is derived from an EMBL/GenBank/DDBJ whole genome shotgun (WGS) entry which is preliminary data.</text>
</comment>
<keyword evidence="16" id="KW-1185">Reference proteome</keyword>
<evidence type="ECO:0000256" key="11">
    <source>
        <dbReference type="SAM" id="MobiDB-lite"/>
    </source>
</evidence>
<dbReference type="GO" id="GO:0004674">
    <property type="term" value="F:protein serine/threonine kinase activity"/>
    <property type="evidence" value="ECO:0007669"/>
    <property type="project" value="UniProtKB-KW"/>
</dbReference>
<dbReference type="Gene3D" id="1.10.1070.11">
    <property type="entry name" value="Phosphatidylinositol 3-/4-kinase, catalytic domain"/>
    <property type="match status" value="1"/>
</dbReference>
<dbReference type="InterPro" id="IPR014009">
    <property type="entry name" value="PIK_FAT"/>
</dbReference>
<dbReference type="Proteomes" id="UP001157974">
    <property type="component" value="Unassembled WGS sequence"/>
</dbReference>
<evidence type="ECO:0000256" key="3">
    <source>
        <dbReference type="ARBA" id="ARBA00022527"/>
    </source>
</evidence>
<evidence type="ECO:0000256" key="1">
    <source>
        <dbReference type="ARBA" id="ARBA00004123"/>
    </source>
</evidence>
<evidence type="ECO:0000256" key="10">
    <source>
        <dbReference type="ARBA" id="ARBA00047899"/>
    </source>
</evidence>
<evidence type="ECO:0000256" key="4">
    <source>
        <dbReference type="ARBA" id="ARBA00022679"/>
    </source>
</evidence>
<keyword evidence="3" id="KW-0723">Serine/threonine-protein kinase</keyword>
<comment type="subcellular location">
    <subcellularLocation>
        <location evidence="1">Nucleus</location>
    </subcellularLocation>
</comment>
<accession>A0AAV8V1C0</accession>
<dbReference type="PROSITE" id="PS50290">
    <property type="entry name" value="PI3_4_KINASE_3"/>
    <property type="match status" value="1"/>
</dbReference>
<keyword evidence="5" id="KW-0547">Nucleotide-binding</keyword>
<keyword evidence="6" id="KW-0227">DNA damage</keyword>
<feature type="domain" description="PI3K/PI4K catalytic" evidence="12">
    <location>
        <begin position="2350"/>
        <end position="2665"/>
    </location>
</feature>
<dbReference type="EMBL" id="JAMWBK010000001">
    <property type="protein sequence ID" value="KAJ8908658.1"/>
    <property type="molecule type" value="Genomic_DNA"/>
</dbReference>
<dbReference type="EC" id="2.7.11.1" evidence="2"/>
<keyword evidence="4" id="KW-0808">Transferase</keyword>
<dbReference type="InterPro" id="IPR011009">
    <property type="entry name" value="Kinase-like_dom_sf"/>
</dbReference>
<dbReference type="InterPro" id="IPR036940">
    <property type="entry name" value="PI3/4_kinase_cat_sf"/>
</dbReference>
<dbReference type="CDD" id="cd05171">
    <property type="entry name" value="PIKKc_ATM"/>
    <property type="match status" value="1"/>
</dbReference>
<dbReference type="InterPro" id="IPR044107">
    <property type="entry name" value="PIKKc_ATM"/>
</dbReference>
<feature type="domain" description="FATC" evidence="14">
    <location>
        <begin position="2687"/>
        <end position="2719"/>
    </location>
</feature>
<evidence type="ECO:0000313" key="16">
    <source>
        <dbReference type="Proteomes" id="UP001157974"/>
    </source>
</evidence>
<dbReference type="InterPro" id="IPR003152">
    <property type="entry name" value="FATC_dom"/>
</dbReference>
<organism evidence="15 16">
    <name type="scientific">Rhodosorus marinus</name>
    <dbReference type="NCBI Taxonomy" id="101924"/>
    <lineage>
        <taxon>Eukaryota</taxon>
        <taxon>Rhodophyta</taxon>
        <taxon>Stylonematophyceae</taxon>
        <taxon>Stylonematales</taxon>
        <taxon>Stylonemataceae</taxon>
        <taxon>Rhodosorus</taxon>
    </lineage>
</organism>
<dbReference type="InterPro" id="IPR000403">
    <property type="entry name" value="PI3/4_kinase_cat_dom"/>
</dbReference>
<evidence type="ECO:0000256" key="6">
    <source>
        <dbReference type="ARBA" id="ARBA00022763"/>
    </source>
</evidence>
<evidence type="ECO:0000256" key="7">
    <source>
        <dbReference type="ARBA" id="ARBA00022777"/>
    </source>
</evidence>
<evidence type="ECO:0000259" key="13">
    <source>
        <dbReference type="PROSITE" id="PS51189"/>
    </source>
</evidence>
<dbReference type="PANTHER" id="PTHR37079:SF4">
    <property type="entry name" value="SERINE_THREONINE-PROTEIN KINASE ATM"/>
    <property type="match status" value="1"/>
</dbReference>
<dbReference type="Gene3D" id="3.30.1010.10">
    <property type="entry name" value="Phosphatidylinositol 3-kinase Catalytic Subunit, Chain A, domain 4"/>
    <property type="match status" value="1"/>
</dbReference>
<name>A0AAV8V1C0_9RHOD</name>
<reference evidence="15 16" key="1">
    <citation type="journal article" date="2023" name="Nat. Commun.">
        <title>Origin of minicircular mitochondrial genomes in red algae.</title>
        <authorList>
            <person name="Lee Y."/>
            <person name="Cho C.H."/>
            <person name="Lee Y.M."/>
            <person name="Park S.I."/>
            <person name="Yang J.H."/>
            <person name="West J.A."/>
            <person name="Bhattacharya D."/>
            <person name="Yoon H.S."/>
        </authorList>
    </citation>
    <scope>NUCLEOTIDE SEQUENCE [LARGE SCALE GENOMIC DNA]</scope>
    <source>
        <strain evidence="15 16">CCMP1338</strain>
        <tissue evidence="15">Whole cell</tissue>
    </source>
</reference>
<dbReference type="GO" id="GO:0005634">
    <property type="term" value="C:nucleus"/>
    <property type="evidence" value="ECO:0007669"/>
    <property type="project" value="UniProtKB-SubCell"/>
</dbReference>
<keyword evidence="9" id="KW-0539">Nucleus</keyword>
<protein>
    <recommendedName>
        <fullName evidence="2">non-specific serine/threonine protein kinase</fullName>
        <ecNumber evidence="2">2.7.11.1</ecNumber>
    </recommendedName>
</protein>
<evidence type="ECO:0000256" key="2">
    <source>
        <dbReference type="ARBA" id="ARBA00012513"/>
    </source>
</evidence>
<dbReference type="PROSITE" id="PS00916">
    <property type="entry name" value="PI3_4_KINASE_2"/>
    <property type="match status" value="1"/>
</dbReference>
<dbReference type="SMART" id="SM00146">
    <property type="entry name" value="PI3Kc"/>
    <property type="match status" value="1"/>
</dbReference>
<gene>
    <name evidence="15" type="ORF">NDN08_005363</name>
</gene>
<comment type="catalytic activity">
    <reaction evidence="10">
        <text>L-threonyl-[protein] + ATP = O-phospho-L-threonyl-[protein] + ADP + H(+)</text>
        <dbReference type="Rhea" id="RHEA:46608"/>
        <dbReference type="Rhea" id="RHEA-COMP:11060"/>
        <dbReference type="Rhea" id="RHEA-COMP:11605"/>
        <dbReference type="ChEBI" id="CHEBI:15378"/>
        <dbReference type="ChEBI" id="CHEBI:30013"/>
        <dbReference type="ChEBI" id="CHEBI:30616"/>
        <dbReference type="ChEBI" id="CHEBI:61977"/>
        <dbReference type="ChEBI" id="CHEBI:456216"/>
        <dbReference type="EC" id="2.7.11.1"/>
    </reaction>
</comment>
<dbReference type="SMART" id="SM01343">
    <property type="entry name" value="FATC"/>
    <property type="match status" value="1"/>
</dbReference>
<dbReference type="PROSITE" id="PS51190">
    <property type="entry name" value="FATC"/>
    <property type="match status" value="1"/>
</dbReference>
<evidence type="ECO:0000256" key="9">
    <source>
        <dbReference type="ARBA" id="ARBA00023242"/>
    </source>
</evidence>
<evidence type="ECO:0000259" key="14">
    <source>
        <dbReference type="PROSITE" id="PS51190"/>
    </source>
</evidence>
<sequence>MRRAKEIITLLDGLVTSEEARPRGRRERLVDATAVINLIRNEVLIQSLDWGAATVLAVDAIETECRDAQKRAGVHPRKQFAGLIRAVVSAAPVGSLNRQCLICLRLADACLKDEYRAATLGEDMFILTRSILEVEVYRDRVTSSLSRALVRRCQEAALSGKSKSLLNVQRVLHLLVTPTASRELTVNGGDRVAHVFEFISEALDKGDLSNSMQMVLISTLASVTKGNLFNFLTPEFVHILERIIPMCVGLWAERRIRAEILRLVQHACRTGILSEANLDSIKFRVEEDIRVITLRKHALVEIEHEVYDVLSLLFSISHLERRAFEDSTSPLSAAWLRALVLRLNRESRQRSEELLDRVVLRIANNLLNPELFGSGGVVLHALETILEIHGCTLLETKTVERLAESLRYHLNTLSGSQEQSVRVLKAISKLFSSDDVNGAVLLKKFEGTRALSIPPASPLAVRAMLALLEPRGVYIRDVSKSPMMWLLSGLQVSDSEPEIIAQAALGVLGYPCGTPSLSAKPVDQTLAAMDAFNHLYRERIDWNREGHIAEELGKVLQFPGPVAKVKASNGCRLQTSDKSRDKIYELIECEISRRTMVFHEMSGDKDPTPEANSLGIPGVHVPTCLRILRFVADLSVGLSSSRFERVFRRLFSRLCGSEASDLFATGNTVEAISSLCFVLQAAIEVFKSSEHDLIDAADTLLRKLLLLVQRYTRQIVKAKDMNGNGSAGHGPKKRRRKETISFDSDSDEDGERARLATDLRENVSVYQAHTQSLLAPQELDLEKSGTTSHQQRSDDVLHALTSLGHLSKLSVEFRKLVGSCFSSLLANLSDAEPDELTLSVRATVWTLLLEFEGGPRAALRDSLAACDQAYSSQKEGASLVYEKALLLFRDAIGLCQSKLLPIKSVAVELQKVADFVFVNSSRGTGRISFNRDSRIIVIHIVQSLRELEALHSFDSCSFVSTYLYDHDFTVRCVASKASPNITDRGQLMSCLNRCTVDPKPLDSCSIWWTKTIAAGRSVYFGYIAKKSFGNRLRGSLFCQSGKLVSDFPVEAVAYSAAERKKFLSEFAGDIIPTALLLDSDAHGKHVLDVARALEMDCGQYLRDNVQHVWRMFPLFYSEDRAKAHKLWTSLQQMLPGMERLEPLLLEKVVTELLLSVAPASPKPNPPMYNTETVKHALWKFAGNGDSNVAFRKLVSGKPNRCANLGLQIWQVLSRKSGQGTSRPLWTIATGLLLLVQQGCQGMDVGPCRILCHVVMQAARDAREKGDRDAESVCKEVLGSLFDGQPKLARTVLNALVLEPSFHDEDIIRLKGLAGADPKETTLVAILESERRLGRLGLTMDFKPLYGFLQLLRESASLLSPELSKQASDALLRASTNSTSNHDLGHLSDCLQTYCLVDSYATILDVTLEEKLPHVSQEMELIRFKKCTAFESLYAMLTDEHVNISRASLDAVRAIVSDEERMQSWDTRYVNQETLREGQAFRLSSEALKKLHNSLETVRRALKSKPLDDSALWDLAVENGDTWVQRFCELVVAKFCWDDDFLPCVAVLCGISTSFARAVLPWACAVAATRDDFPATLGPLLEGRIFRRCSASCKRAAVTALAILEFSRNCFFTNSRKNSVRTGARGTAGELYVIVNPMLAAEAALQCERYFDAILYLETYLQRIRVNSSHGGSGVRRSSTATVLEEGHRDDDALRLLSEALSKISEPDAIYGLPGITEMGFANPALREREGDYLGSLRSYDVRLTRGVEQNVVGGVARSLKGMGLFNTAEALCAVAECSSLETEELNETRFESAWRMCRWDLLELGSIKSKTFHANVFRVLSSLNCGQVEHAGEEIVRSTLNTIRALGSAVESKSARAVREYVTRLRMLQTLTMAKDPEASHYVFEQFSPAKDRDEIDLALLHSLSDILKNPDIKCRTAVILSDKIRDSKSLDSAHRAMSILSGSADALPNVSLKTRAKWKLCEANLLWDMDERRAAARAACEVVLFLGGSPLDMQWKQMTGFADADLAPLRSKACHDAARWTSELRNHHEEETAKEYLELATKAFADVTDDLGASSCFVRLAEFADRKHASLRERMGTTEFRQSDTLLRKKKEELEACEGVFQHGKKEEGRDDLRRHIAALRKQILVEHQELENFKEQLEKWLLISVVQYSKALKAGSANIKVAFRLIALWLAYWAEPRVNEKFDDEIRDEFPWGKLLPLSYQLTSRISVRDKSTFQRTLKSIVKILCTRHPHHCLWHIWALANGKRIPKRQRGASRYVADEDKVDAAEKLLNELRIVHGPLLEQMERLSEGYIELAEADFSSNSGRTSFRMERSLLGRIGELFLVPPLTLALPLQGFEHDTGTPHVMGFRGSIELVGGINVPKAIYCECSDGVERKQLVKGADDLRQDAVMENLFCILNELIASDSEASIRKLRMRNYRVVPLTPCTGVLQWVENTTPLSAYLVGRNGKEANSAHQRFRPADWLSYDCRQRLRNAPGTMREVVYEEICSNFGPVLSNFFLERFHKASDWFDKRLSYTRSVAVSSIIGYIVGLGDRHGANILLDLDTAEVVHIDLGIAFEQGKTLRTPELVPFRLTRDVVDGMGISGVEGVFRRCCEVSLRLLRENKGLLMTAMEVFLYDPLFKWLLSPIEAFQLQANLGEETPINRFGWKVVETQDRSDDIIHLNSEAAKALLRINDKLQGYDGNEVTTVEGQVHTLITDASDPKLLSHMFDGWAPWV</sequence>
<dbReference type="InterPro" id="IPR018936">
    <property type="entry name" value="PI3/4_kinase_CS"/>
</dbReference>
<feature type="domain" description="FAT" evidence="13">
    <location>
        <begin position="1638"/>
        <end position="2245"/>
    </location>
</feature>
<evidence type="ECO:0000259" key="12">
    <source>
        <dbReference type="PROSITE" id="PS50290"/>
    </source>
</evidence>
<keyword evidence="8" id="KW-0067">ATP-binding</keyword>
<evidence type="ECO:0000256" key="5">
    <source>
        <dbReference type="ARBA" id="ARBA00022741"/>
    </source>
</evidence>
<dbReference type="PROSITE" id="PS51189">
    <property type="entry name" value="FAT"/>
    <property type="match status" value="1"/>
</dbReference>
<proteinExistence type="predicted"/>
<evidence type="ECO:0000313" key="15">
    <source>
        <dbReference type="EMBL" id="KAJ8908658.1"/>
    </source>
</evidence>
<feature type="region of interest" description="Disordered" evidence="11">
    <location>
        <begin position="719"/>
        <end position="751"/>
    </location>
</feature>
<keyword evidence="7" id="KW-0418">Kinase</keyword>
<dbReference type="PANTHER" id="PTHR37079">
    <property type="entry name" value="SERINE/THREONINE-PROTEIN KINASE ATM"/>
    <property type="match status" value="1"/>
</dbReference>
<dbReference type="InterPro" id="IPR038980">
    <property type="entry name" value="ATM_plant"/>
</dbReference>
<dbReference type="Pfam" id="PF00454">
    <property type="entry name" value="PI3_PI4_kinase"/>
    <property type="match status" value="1"/>
</dbReference>
<dbReference type="GO" id="GO:0005524">
    <property type="term" value="F:ATP binding"/>
    <property type="evidence" value="ECO:0007669"/>
    <property type="project" value="UniProtKB-KW"/>
</dbReference>
<evidence type="ECO:0000256" key="8">
    <source>
        <dbReference type="ARBA" id="ARBA00022840"/>
    </source>
</evidence>
<dbReference type="GO" id="GO:0006281">
    <property type="term" value="P:DNA repair"/>
    <property type="evidence" value="ECO:0007669"/>
    <property type="project" value="InterPro"/>
</dbReference>